<accession>A0A1G7FXU6</accession>
<dbReference type="SUPFAM" id="SSF63829">
    <property type="entry name" value="Calcium-dependent phosphotriesterase"/>
    <property type="match status" value="3"/>
</dbReference>
<dbReference type="FunFam" id="2.60.40.10:FF:000791">
    <property type="entry name" value="Two-component system sensor histidine kinase/response regulator"/>
    <property type="match status" value="1"/>
</dbReference>
<dbReference type="Pfam" id="PF02518">
    <property type="entry name" value="HATPase_c"/>
    <property type="match status" value="1"/>
</dbReference>
<dbReference type="OrthoDB" id="9797097at2"/>
<protein>
    <recommendedName>
        <fullName evidence="2">histidine kinase</fullName>
        <ecNumber evidence="2">2.7.13.3</ecNumber>
    </recommendedName>
</protein>
<keyword evidence="4" id="KW-0808">Transferase</keyword>
<organism evidence="17 18">
    <name type="scientific">Dyadobacter soli</name>
    <dbReference type="NCBI Taxonomy" id="659014"/>
    <lineage>
        <taxon>Bacteria</taxon>
        <taxon>Pseudomonadati</taxon>
        <taxon>Bacteroidota</taxon>
        <taxon>Cytophagia</taxon>
        <taxon>Cytophagales</taxon>
        <taxon>Spirosomataceae</taxon>
        <taxon>Dyadobacter</taxon>
    </lineage>
</organism>
<evidence type="ECO:0000256" key="13">
    <source>
        <dbReference type="SAM" id="Phobius"/>
    </source>
</evidence>
<dbReference type="InterPro" id="IPR011006">
    <property type="entry name" value="CheY-like_superfamily"/>
</dbReference>
<dbReference type="SMART" id="SM00342">
    <property type="entry name" value="HTH_ARAC"/>
    <property type="match status" value="1"/>
</dbReference>
<keyword evidence="13" id="KW-0812">Transmembrane</keyword>
<dbReference type="STRING" id="659014.SAMN04487996_10748"/>
<dbReference type="PROSITE" id="PS50109">
    <property type="entry name" value="HIS_KIN"/>
    <property type="match status" value="1"/>
</dbReference>
<feature type="domain" description="Response regulatory" evidence="16">
    <location>
        <begin position="1145"/>
        <end position="1260"/>
    </location>
</feature>
<dbReference type="InterPro" id="IPR011123">
    <property type="entry name" value="Y_Y_Y"/>
</dbReference>
<dbReference type="InterPro" id="IPR036890">
    <property type="entry name" value="HATPase_C_sf"/>
</dbReference>
<dbReference type="InterPro" id="IPR036097">
    <property type="entry name" value="HisK_dim/P_sf"/>
</dbReference>
<dbReference type="Pfam" id="PF00512">
    <property type="entry name" value="HisKA"/>
    <property type="match status" value="1"/>
</dbReference>
<evidence type="ECO:0000256" key="9">
    <source>
        <dbReference type="ARBA" id="ARBA00023015"/>
    </source>
</evidence>
<sequence length="1396" mass="158173">MKKNDATFTEMKRWVVNICLVLVGLVGWVGGGIAQPDAGGSPDYQFVRYNTEKGLSHNQVNCFLKDSRGFVWIGTANGLNRFDGYSFRVFKHDPADSTSISDHQVNALFEDPQGFIWISTRLGFDIYDPVTETIDHNANRAAQRFGLRDADFSRIIKTRLGDYWISHNQLGLLKYRTASKQLVKIQFPPAQDGPGTRAISDFDEDAQGNLWVVCDDGFLARVNAGTQAMDIQSAVLQRRNLGKLSNHKVFVDGQGEPWVYIVKAAVGAFNFDFKKNTLRIAGTAGPDFRLSNNAVSAMIAGPDGRIWIGTDHGGINILDKQTGRVSTLRSNPGDPRTISQNSIQALYKDATGMIWAGTFKQGFCNYHQNIFRFSLVRHLPGDAASLPFDDVNVFAEDRKGNLWVGTNGGGLIYFDRKNNSFRQYRNKPGDAGSLSNDVIVSLFLDRQDVLWIGTYFGGLNSFDGERFTRYLHDPADSTSLIDDRVWEIFEDSRGRLWVGTMADGLDLFDRQSKTFRHYRNMAPNSVRSDYISAMLEDRQGNLWIGTANGIDVLMRQTGRFVHYGYRAGDRNGLSSDAVTSLAQDNAGTIWIGTSEGLNRFDPARNAFVTYDTRHGLPDNSILTVLVDARQTLWLGTPKGMVNWQVTKGGKGVSGAAAQPFQVRTYNEVDGLQGRGFNENAALRLRSGELVFGGANGFSIFDPARVSDERTDAKVVLTDFQVFNKSIRPGTPVAADAPELDKSISITDRIVLEHSQNVFTIEFAALNFLHPEKNHYLYTLQGFNDQWFEADNTRRVTYTNLDPGTYTFKVKTKEGGAVTERRLEIRILPPFWQTPWAYLLYFLLVAGALMIARWVLIERERMNFKLEQERHYAQQMHELDLMKIRFFTNVSHEFRTPLTLMLTPLENLLRGIRSDHTVHRQLSLVHRNAQRLLNLVTQMLDFKKLEVEETRFLPERGDIVQFIRQIAQTFSDLSEHKHIRYRFESALESRYADFDQDKLSKVMYNLLSNAFKFTPENGQVTVRLRTVAQDGMEALEVGVEDSGIGIPPEAQQKVFNRFYQHPVPGHMMNQGSGIGLSIASEFVRMHDGTLDLHSEEGRGSTFTVTLPLRESLARVEPAHIASVEPAEAPTIDVTLSEEKAGKEKPLILLVEDNDEFREYLKEVFQQEYRILEAANGRIGLDMTLEHIPDLIVSDVMMPEMDGIALCRTIKTDRRISHIPVVLLTARAEDEQQLQGYQTGADAYVTKPFRLDILRVRISNLILQREQLQRQFQQHVEIRPSEIAVRSMDEQFVNSAVKVVEENLANAEYTVEQLSEAMAMSRVYLYKKILSLTGKTPVEFIRIIRMRRAADLLEKSQLTVSEIAYQVGFNNPKYFAKLFKEAYQMLPTEYRRKQATQV</sequence>
<dbReference type="InterPro" id="IPR015943">
    <property type="entry name" value="WD40/YVTN_repeat-like_dom_sf"/>
</dbReference>
<dbReference type="InterPro" id="IPR003594">
    <property type="entry name" value="HATPase_dom"/>
</dbReference>
<keyword evidence="18" id="KW-1185">Reference proteome</keyword>
<dbReference type="GO" id="GO:0003700">
    <property type="term" value="F:DNA-binding transcription factor activity"/>
    <property type="evidence" value="ECO:0007669"/>
    <property type="project" value="InterPro"/>
</dbReference>
<evidence type="ECO:0000256" key="2">
    <source>
        <dbReference type="ARBA" id="ARBA00012438"/>
    </source>
</evidence>
<keyword evidence="3 12" id="KW-0597">Phosphoprotein</keyword>
<dbReference type="Gene3D" id="1.10.287.130">
    <property type="match status" value="1"/>
</dbReference>
<evidence type="ECO:0000256" key="11">
    <source>
        <dbReference type="ARBA" id="ARBA00023163"/>
    </source>
</evidence>
<evidence type="ECO:0000259" key="16">
    <source>
        <dbReference type="PROSITE" id="PS50110"/>
    </source>
</evidence>
<dbReference type="Gene3D" id="3.30.565.10">
    <property type="entry name" value="Histidine kinase-like ATPase, C-terminal domain"/>
    <property type="match status" value="1"/>
</dbReference>
<dbReference type="FunFam" id="3.30.565.10:FF:000037">
    <property type="entry name" value="Hybrid sensor histidine kinase/response regulator"/>
    <property type="match status" value="1"/>
</dbReference>
<feature type="transmembrane region" description="Helical" evidence="13">
    <location>
        <begin position="835"/>
        <end position="855"/>
    </location>
</feature>
<dbReference type="FunFam" id="3.40.50.2300:FF:000138">
    <property type="entry name" value="Two-component system sensor histidine kinase/response regulator"/>
    <property type="match status" value="1"/>
</dbReference>
<dbReference type="InterPro" id="IPR018062">
    <property type="entry name" value="HTH_AraC-typ_CS"/>
</dbReference>
<evidence type="ECO:0000259" key="15">
    <source>
        <dbReference type="PROSITE" id="PS50109"/>
    </source>
</evidence>
<dbReference type="InterPro" id="IPR001789">
    <property type="entry name" value="Sig_transdc_resp-reg_receiver"/>
</dbReference>
<dbReference type="GO" id="GO:0000155">
    <property type="term" value="F:phosphorelay sensor kinase activity"/>
    <property type="evidence" value="ECO:0007669"/>
    <property type="project" value="InterPro"/>
</dbReference>
<dbReference type="SUPFAM" id="SSF55874">
    <property type="entry name" value="ATPase domain of HSP90 chaperone/DNA topoisomerase II/histidine kinase"/>
    <property type="match status" value="1"/>
</dbReference>
<dbReference type="InterPro" id="IPR013783">
    <property type="entry name" value="Ig-like_fold"/>
</dbReference>
<dbReference type="Pfam" id="PF12833">
    <property type="entry name" value="HTH_18"/>
    <property type="match status" value="1"/>
</dbReference>
<keyword evidence="11" id="KW-0804">Transcription</keyword>
<evidence type="ECO:0000256" key="6">
    <source>
        <dbReference type="ARBA" id="ARBA00022777"/>
    </source>
</evidence>
<feature type="domain" description="Histidine kinase" evidence="15">
    <location>
        <begin position="888"/>
        <end position="1109"/>
    </location>
</feature>
<dbReference type="EC" id="2.7.13.3" evidence="2"/>
<keyword evidence="8" id="KW-0902">Two-component regulatory system</keyword>
<evidence type="ECO:0000256" key="8">
    <source>
        <dbReference type="ARBA" id="ARBA00023012"/>
    </source>
</evidence>
<evidence type="ECO:0000256" key="1">
    <source>
        <dbReference type="ARBA" id="ARBA00000085"/>
    </source>
</evidence>
<dbReference type="CDD" id="cd17574">
    <property type="entry name" value="REC_OmpR"/>
    <property type="match status" value="1"/>
</dbReference>
<dbReference type="PROSITE" id="PS00041">
    <property type="entry name" value="HTH_ARAC_FAMILY_1"/>
    <property type="match status" value="1"/>
</dbReference>
<dbReference type="InterPro" id="IPR003661">
    <property type="entry name" value="HisK_dim/P_dom"/>
</dbReference>
<dbReference type="InterPro" id="IPR011110">
    <property type="entry name" value="Reg_prop"/>
</dbReference>
<keyword evidence="7" id="KW-0067">ATP-binding</keyword>
<evidence type="ECO:0000313" key="17">
    <source>
        <dbReference type="EMBL" id="SDE80681.1"/>
    </source>
</evidence>
<dbReference type="Gene3D" id="2.130.10.10">
    <property type="entry name" value="YVTN repeat-like/Quinoprotein amine dehydrogenase"/>
    <property type="match status" value="2"/>
</dbReference>
<dbReference type="Pfam" id="PF00072">
    <property type="entry name" value="Response_reg"/>
    <property type="match status" value="1"/>
</dbReference>
<gene>
    <name evidence="17" type="ORF">SAMN04487996_10748</name>
</gene>
<dbReference type="PROSITE" id="PS50110">
    <property type="entry name" value="RESPONSE_REGULATORY"/>
    <property type="match status" value="1"/>
</dbReference>
<dbReference type="CDD" id="cd00082">
    <property type="entry name" value="HisKA"/>
    <property type="match status" value="1"/>
</dbReference>
<evidence type="ECO:0000256" key="10">
    <source>
        <dbReference type="ARBA" id="ARBA00023125"/>
    </source>
</evidence>
<evidence type="ECO:0000256" key="4">
    <source>
        <dbReference type="ARBA" id="ARBA00022679"/>
    </source>
</evidence>
<dbReference type="SMART" id="SM00448">
    <property type="entry name" value="REC"/>
    <property type="match status" value="1"/>
</dbReference>
<dbReference type="InterPro" id="IPR005467">
    <property type="entry name" value="His_kinase_dom"/>
</dbReference>
<evidence type="ECO:0000256" key="7">
    <source>
        <dbReference type="ARBA" id="ARBA00022840"/>
    </source>
</evidence>
<keyword evidence="6 17" id="KW-0418">Kinase</keyword>
<keyword evidence="13" id="KW-1133">Transmembrane helix</keyword>
<proteinExistence type="predicted"/>
<dbReference type="Gene3D" id="3.40.50.2300">
    <property type="match status" value="1"/>
</dbReference>
<dbReference type="EMBL" id="FNAN01000007">
    <property type="protein sequence ID" value="SDE80681.1"/>
    <property type="molecule type" value="Genomic_DNA"/>
</dbReference>
<keyword evidence="9" id="KW-0805">Transcription regulation</keyword>
<evidence type="ECO:0000256" key="5">
    <source>
        <dbReference type="ARBA" id="ARBA00022741"/>
    </source>
</evidence>
<evidence type="ECO:0000256" key="12">
    <source>
        <dbReference type="PROSITE-ProRule" id="PRU00169"/>
    </source>
</evidence>
<dbReference type="Proteomes" id="UP000198748">
    <property type="component" value="Unassembled WGS sequence"/>
</dbReference>
<dbReference type="PRINTS" id="PR00344">
    <property type="entry name" value="BCTRLSENSOR"/>
</dbReference>
<name>A0A1G7FXU6_9BACT</name>
<dbReference type="Pfam" id="PF07494">
    <property type="entry name" value="Reg_prop"/>
    <property type="match status" value="8"/>
</dbReference>
<dbReference type="GO" id="GO:0005524">
    <property type="term" value="F:ATP binding"/>
    <property type="evidence" value="ECO:0007669"/>
    <property type="project" value="UniProtKB-KW"/>
</dbReference>
<dbReference type="SMART" id="SM00388">
    <property type="entry name" value="HisKA"/>
    <property type="match status" value="1"/>
</dbReference>
<dbReference type="RefSeq" id="WP_090149965.1">
    <property type="nucleotide sequence ID" value="NZ_FNAN01000007.1"/>
</dbReference>
<evidence type="ECO:0000313" key="18">
    <source>
        <dbReference type="Proteomes" id="UP000198748"/>
    </source>
</evidence>
<reference evidence="18" key="1">
    <citation type="submission" date="2016-10" db="EMBL/GenBank/DDBJ databases">
        <authorList>
            <person name="Varghese N."/>
            <person name="Submissions S."/>
        </authorList>
    </citation>
    <scope>NUCLEOTIDE SEQUENCE [LARGE SCALE GENOMIC DNA]</scope>
    <source>
        <strain evidence="18">DSM 25329</strain>
    </source>
</reference>
<dbReference type="SUPFAM" id="SSF46689">
    <property type="entry name" value="Homeodomain-like"/>
    <property type="match status" value="1"/>
</dbReference>
<dbReference type="Gene3D" id="1.10.10.60">
    <property type="entry name" value="Homeodomain-like"/>
    <property type="match status" value="1"/>
</dbReference>
<feature type="domain" description="HTH araC/xylS-type" evidence="14">
    <location>
        <begin position="1292"/>
        <end position="1391"/>
    </location>
</feature>
<dbReference type="GO" id="GO:0043565">
    <property type="term" value="F:sequence-specific DNA binding"/>
    <property type="evidence" value="ECO:0007669"/>
    <property type="project" value="InterPro"/>
</dbReference>
<dbReference type="Pfam" id="PF07495">
    <property type="entry name" value="Y_Y_Y"/>
    <property type="match status" value="1"/>
</dbReference>
<dbReference type="Gene3D" id="2.60.40.10">
    <property type="entry name" value="Immunoglobulins"/>
    <property type="match status" value="1"/>
</dbReference>
<evidence type="ECO:0000259" key="14">
    <source>
        <dbReference type="PROSITE" id="PS01124"/>
    </source>
</evidence>
<dbReference type="InterPro" id="IPR009057">
    <property type="entry name" value="Homeodomain-like_sf"/>
</dbReference>
<dbReference type="InterPro" id="IPR018060">
    <property type="entry name" value="HTH_AraC"/>
</dbReference>
<comment type="catalytic activity">
    <reaction evidence="1">
        <text>ATP + protein L-histidine = ADP + protein N-phospho-L-histidine.</text>
        <dbReference type="EC" id="2.7.13.3"/>
    </reaction>
</comment>
<dbReference type="SUPFAM" id="SSF52172">
    <property type="entry name" value="CheY-like"/>
    <property type="match status" value="1"/>
</dbReference>
<dbReference type="InterPro" id="IPR004358">
    <property type="entry name" value="Sig_transdc_His_kin-like_C"/>
</dbReference>
<keyword evidence="13" id="KW-0472">Membrane</keyword>
<keyword evidence="5" id="KW-0547">Nucleotide-binding</keyword>
<dbReference type="PROSITE" id="PS01124">
    <property type="entry name" value="HTH_ARAC_FAMILY_2"/>
    <property type="match status" value="1"/>
</dbReference>
<evidence type="ECO:0000256" key="3">
    <source>
        <dbReference type="ARBA" id="ARBA00022553"/>
    </source>
</evidence>
<keyword evidence="10" id="KW-0238">DNA-binding</keyword>
<dbReference type="FunFam" id="1.10.287.130:FF:000045">
    <property type="entry name" value="Two-component system sensor histidine kinase/response regulator"/>
    <property type="match status" value="1"/>
</dbReference>
<dbReference type="SMART" id="SM00387">
    <property type="entry name" value="HATPase_c"/>
    <property type="match status" value="1"/>
</dbReference>
<dbReference type="PANTHER" id="PTHR43547">
    <property type="entry name" value="TWO-COMPONENT HISTIDINE KINASE"/>
    <property type="match status" value="1"/>
</dbReference>
<dbReference type="PANTHER" id="PTHR43547:SF2">
    <property type="entry name" value="HYBRID SIGNAL TRANSDUCTION HISTIDINE KINASE C"/>
    <property type="match status" value="1"/>
</dbReference>
<feature type="modified residue" description="4-aspartylphosphate" evidence="12">
    <location>
        <position position="1193"/>
    </location>
</feature>
<dbReference type="SUPFAM" id="SSF47384">
    <property type="entry name" value="Homodimeric domain of signal transducing histidine kinase"/>
    <property type="match status" value="1"/>
</dbReference>